<feature type="region of interest" description="Disordered" evidence="1">
    <location>
        <begin position="136"/>
        <end position="185"/>
    </location>
</feature>
<dbReference type="EMBL" id="CAJNNW010027127">
    <property type="protein sequence ID" value="CAE8689755.1"/>
    <property type="molecule type" value="Genomic_DNA"/>
</dbReference>
<accession>A0A813JYN2</accession>
<feature type="non-terminal residue" evidence="2">
    <location>
        <position position="1"/>
    </location>
</feature>
<protein>
    <submittedName>
        <fullName evidence="2">Uncharacterized protein</fullName>
    </submittedName>
</protein>
<sequence length="185" mass="19318">LLTRRGASELRATCREHLSELDMLNSLTALHRIAKLSHTSVGETFDGLVLSLVDRVIAMITCPELTGAIGLANAAWASAKAGARGKARIGAIASRSTTSVSGSSCQDPSNMVRTSGGLLFRGQLPCDAISDPFAKKTAERDPQDPGNSARRLAKLGLENQPVLSDASLQATKVPTEPGPQNSANA</sequence>
<proteinExistence type="predicted"/>
<organism evidence="2 3">
    <name type="scientific">Polarella glacialis</name>
    <name type="common">Dinoflagellate</name>
    <dbReference type="NCBI Taxonomy" id="89957"/>
    <lineage>
        <taxon>Eukaryota</taxon>
        <taxon>Sar</taxon>
        <taxon>Alveolata</taxon>
        <taxon>Dinophyceae</taxon>
        <taxon>Suessiales</taxon>
        <taxon>Suessiaceae</taxon>
        <taxon>Polarella</taxon>
    </lineage>
</organism>
<dbReference type="AlphaFoldDB" id="A0A813JYN2"/>
<gene>
    <name evidence="2" type="ORF">PGLA2088_LOCUS26605</name>
</gene>
<feature type="compositionally biased region" description="Polar residues" evidence="1">
    <location>
        <begin position="166"/>
        <end position="185"/>
    </location>
</feature>
<dbReference type="Proteomes" id="UP000626109">
    <property type="component" value="Unassembled WGS sequence"/>
</dbReference>
<evidence type="ECO:0000313" key="2">
    <source>
        <dbReference type="EMBL" id="CAE8689755.1"/>
    </source>
</evidence>
<reference evidence="2" key="1">
    <citation type="submission" date="2021-02" db="EMBL/GenBank/DDBJ databases">
        <authorList>
            <person name="Dougan E. K."/>
            <person name="Rhodes N."/>
            <person name="Thang M."/>
            <person name="Chan C."/>
        </authorList>
    </citation>
    <scope>NUCLEOTIDE SEQUENCE</scope>
</reference>
<name>A0A813JYN2_POLGL</name>
<comment type="caution">
    <text evidence="2">The sequence shown here is derived from an EMBL/GenBank/DDBJ whole genome shotgun (WGS) entry which is preliminary data.</text>
</comment>
<evidence type="ECO:0000313" key="3">
    <source>
        <dbReference type="Proteomes" id="UP000626109"/>
    </source>
</evidence>
<feature type="non-terminal residue" evidence="2">
    <location>
        <position position="185"/>
    </location>
</feature>
<evidence type="ECO:0000256" key="1">
    <source>
        <dbReference type="SAM" id="MobiDB-lite"/>
    </source>
</evidence>